<evidence type="ECO:0000313" key="2">
    <source>
        <dbReference type="Proteomes" id="UP000619101"/>
    </source>
</evidence>
<gene>
    <name evidence="1" type="ORF">H9635_04040</name>
</gene>
<dbReference type="Proteomes" id="UP000619101">
    <property type="component" value="Unassembled WGS sequence"/>
</dbReference>
<comment type="caution">
    <text evidence="1">The sequence shown here is derived from an EMBL/GenBank/DDBJ whole genome shotgun (WGS) entry which is preliminary data.</text>
</comment>
<keyword evidence="2" id="KW-1185">Reference proteome</keyword>
<protein>
    <submittedName>
        <fullName evidence="1">Uncharacterized protein</fullName>
    </submittedName>
</protein>
<sequence>MSKRFMMMLAVTFIVFISSSIILLNKKIAEPIIIPTETQYLLKGEEDFIRISYVTNRNEDIDLKSIQVGDIKLLPGNEKTNPFFFTEIEEKDSFLQSYQYYDLHSVEFRVSENKYSTVTAASNQTATAFFSNGVIQQFPLKVENITKKKEYLFVSVQSRETIDSGSETIFTITEAGTIEEMETVFPSADIKLFKEGKPLTLPYNTQKGEKLSIQISPNYRIWDSVYQNAILHGKFESREQFTQEIELYIAETPPEKWIEDFVVEKGNN</sequence>
<organism evidence="1 2">
    <name type="scientific">Solibacillus faecavium</name>
    <dbReference type="NCBI Taxonomy" id="2762221"/>
    <lineage>
        <taxon>Bacteria</taxon>
        <taxon>Bacillati</taxon>
        <taxon>Bacillota</taxon>
        <taxon>Bacilli</taxon>
        <taxon>Bacillales</taxon>
        <taxon>Caryophanaceae</taxon>
        <taxon>Solibacillus</taxon>
    </lineage>
</organism>
<dbReference type="RefSeq" id="WP_191698872.1">
    <property type="nucleotide sequence ID" value="NZ_JACSPZ010000002.1"/>
</dbReference>
<accession>A0ABR8XVD2</accession>
<proteinExistence type="predicted"/>
<name>A0ABR8XVD2_9BACL</name>
<reference evidence="1 2" key="1">
    <citation type="submission" date="2020-08" db="EMBL/GenBank/DDBJ databases">
        <title>A Genomic Blueprint of the Chicken Gut Microbiome.</title>
        <authorList>
            <person name="Gilroy R."/>
            <person name="Ravi A."/>
            <person name="Getino M."/>
            <person name="Pursley I."/>
            <person name="Horton D.L."/>
            <person name="Alikhan N.-F."/>
            <person name="Baker D."/>
            <person name="Gharbi K."/>
            <person name="Hall N."/>
            <person name="Watson M."/>
            <person name="Adriaenssens E.M."/>
            <person name="Foster-Nyarko E."/>
            <person name="Jarju S."/>
            <person name="Secka A."/>
            <person name="Antonio M."/>
            <person name="Oren A."/>
            <person name="Chaudhuri R."/>
            <person name="La Ragione R.M."/>
            <person name="Hildebrand F."/>
            <person name="Pallen M.J."/>
        </authorList>
    </citation>
    <scope>NUCLEOTIDE SEQUENCE [LARGE SCALE GENOMIC DNA]</scope>
    <source>
        <strain evidence="1 2">A46</strain>
    </source>
</reference>
<dbReference type="EMBL" id="JACSPZ010000002">
    <property type="protein sequence ID" value="MBD8035899.1"/>
    <property type="molecule type" value="Genomic_DNA"/>
</dbReference>
<evidence type="ECO:0000313" key="1">
    <source>
        <dbReference type="EMBL" id="MBD8035899.1"/>
    </source>
</evidence>